<dbReference type="OrthoDB" id="9795616at2"/>
<organism evidence="5 6">
    <name type="scientific">Sedimentisphaera cyanobacteriorum</name>
    <dbReference type="NCBI Taxonomy" id="1940790"/>
    <lineage>
        <taxon>Bacteria</taxon>
        <taxon>Pseudomonadati</taxon>
        <taxon>Planctomycetota</taxon>
        <taxon>Phycisphaerae</taxon>
        <taxon>Sedimentisphaerales</taxon>
        <taxon>Sedimentisphaeraceae</taxon>
        <taxon>Sedimentisphaera</taxon>
    </lineage>
</organism>
<dbReference type="AlphaFoldDB" id="A0A1Q2HSE9"/>
<keyword evidence="3" id="KW-0804">Transcription</keyword>
<dbReference type="Pfam" id="PF13377">
    <property type="entry name" value="Peripla_BP_3"/>
    <property type="match status" value="1"/>
</dbReference>
<keyword evidence="6" id="KW-1185">Reference proteome</keyword>
<protein>
    <submittedName>
        <fullName evidence="5">Xylose operon regulatory protein</fullName>
    </submittedName>
</protein>
<dbReference type="SMART" id="SM00342">
    <property type="entry name" value="HTH_ARAC"/>
    <property type="match status" value="1"/>
</dbReference>
<dbReference type="CDD" id="cd01543">
    <property type="entry name" value="PBP1_XylR"/>
    <property type="match status" value="1"/>
</dbReference>
<dbReference type="RefSeq" id="WP_077541533.1">
    <property type="nucleotide sequence ID" value="NZ_CP019633.1"/>
</dbReference>
<dbReference type="GO" id="GO:0003700">
    <property type="term" value="F:DNA-binding transcription factor activity"/>
    <property type="evidence" value="ECO:0007669"/>
    <property type="project" value="InterPro"/>
</dbReference>
<dbReference type="InterPro" id="IPR028082">
    <property type="entry name" value="Peripla_BP_I"/>
</dbReference>
<dbReference type="EMBL" id="CP019633">
    <property type="protein sequence ID" value="AQQ10379.1"/>
    <property type="molecule type" value="Genomic_DNA"/>
</dbReference>
<keyword evidence="1" id="KW-0805">Transcription regulation</keyword>
<dbReference type="SUPFAM" id="SSF46689">
    <property type="entry name" value="Homeodomain-like"/>
    <property type="match status" value="1"/>
</dbReference>
<evidence type="ECO:0000256" key="3">
    <source>
        <dbReference type="ARBA" id="ARBA00023163"/>
    </source>
</evidence>
<feature type="domain" description="HTH araC/xylS-type" evidence="4">
    <location>
        <begin position="292"/>
        <end position="389"/>
    </location>
</feature>
<dbReference type="InterPro" id="IPR009057">
    <property type="entry name" value="Homeodomain-like_sf"/>
</dbReference>
<sequence length="406" mass="46386">MKDYDVNEKRILLLFKTHQQKDKMLLLGLGRAARIFGNWFFLGRQDLSSICYDGIDWNKLRIDILKHRVDAVISRNPLHNRLLQYINLPIILFGGEDKNRPEIPAVVSNTELTGKMAAEHFLARGFRNFAYSGCEAESFSEQRGESFLRQIRKTSYDLFIYDYPSSCDHSWDARFEHLRKWVVSVPKPAAFYACNDCRAKQILSICRKNGIDVPTQVSVLGTGNDMTLCSLACPQLSSIQLDLTKAGLKMAVLLDRLLRGEPMKGQRIYHSPLRVITRESTNIINVEDDVVAKALQYIHSNISRSIQVTDVASFAGVSRWTLSNRFRSNMGCSVNQQIGKSRVELIKNMIEDGYPISDIAKLVGFTSEAHISRLFKRETGFTPREYKKSVEEHLLPDRALLRVFLF</sequence>
<dbReference type="Gene3D" id="3.40.50.2300">
    <property type="match status" value="2"/>
</dbReference>
<dbReference type="Gene3D" id="1.10.10.60">
    <property type="entry name" value="Homeodomain-like"/>
    <property type="match status" value="1"/>
</dbReference>
<dbReference type="InterPro" id="IPR018060">
    <property type="entry name" value="HTH_AraC"/>
</dbReference>
<evidence type="ECO:0000259" key="4">
    <source>
        <dbReference type="PROSITE" id="PS01124"/>
    </source>
</evidence>
<dbReference type="SUPFAM" id="SSF53822">
    <property type="entry name" value="Periplasmic binding protein-like I"/>
    <property type="match status" value="1"/>
</dbReference>
<name>A0A1Q2HSE9_9BACT</name>
<dbReference type="Pfam" id="PF12833">
    <property type="entry name" value="HTH_18"/>
    <property type="match status" value="1"/>
</dbReference>
<evidence type="ECO:0000256" key="2">
    <source>
        <dbReference type="ARBA" id="ARBA00023125"/>
    </source>
</evidence>
<gene>
    <name evidence="5" type="primary">xylR_12</name>
    <name evidence="5" type="ORF">L21SP3_02211</name>
</gene>
<reference evidence="6" key="1">
    <citation type="submission" date="2017-02" db="EMBL/GenBank/DDBJ databases">
        <title>Comparative genomics and description of representatives of a novel lineage of planctomycetes thriving in anoxic sediments.</title>
        <authorList>
            <person name="Spring S."/>
            <person name="Bunk B."/>
            <person name="Sproer C."/>
            <person name="Klenk H.-P."/>
        </authorList>
    </citation>
    <scope>NUCLEOTIDE SEQUENCE [LARGE SCALE GENOMIC DNA]</scope>
    <source>
        <strain evidence="6">L21-RPul-D3</strain>
    </source>
</reference>
<dbReference type="InterPro" id="IPR046335">
    <property type="entry name" value="LacI/GalR-like_sensor"/>
</dbReference>
<keyword evidence="2" id="KW-0238">DNA-binding</keyword>
<dbReference type="PANTHER" id="PTHR30146:SF24">
    <property type="entry name" value="XYLOSE OPERON REGULATORY PROTEIN"/>
    <property type="match status" value="1"/>
</dbReference>
<evidence type="ECO:0000256" key="1">
    <source>
        <dbReference type="ARBA" id="ARBA00023015"/>
    </source>
</evidence>
<dbReference type="STRING" id="1940790.L21SP3_02211"/>
<accession>A0A1Q2HSE9</accession>
<dbReference type="PANTHER" id="PTHR30146">
    <property type="entry name" value="LACI-RELATED TRANSCRIPTIONAL REPRESSOR"/>
    <property type="match status" value="1"/>
</dbReference>
<proteinExistence type="predicted"/>
<dbReference type="KEGG" id="pbu:L21SP3_02211"/>
<dbReference type="Proteomes" id="UP000188273">
    <property type="component" value="Chromosome"/>
</dbReference>
<dbReference type="GO" id="GO:0000976">
    <property type="term" value="F:transcription cis-regulatory region binding"/>
    <property type="evidence" value="ECO:0007669"/>
    <property type="project" value="TreeGrafter"/>
</dbReference>
<evidence type="ECO:0000313" key="6">
    <source>
        <dbReference type="Proteomes" id="UP000188273"/>
    </source>
</evidence>
<evidence type="ECO:0000313" key="5">
    <source>
        <dbReference type="EMBL" id="AQQ10379.1"/>
    </source>
</evidence>
<dbReference type="PROSITE" id="PS01124">
    <property type="entry name" value="HTH_ARAC_FAMILY_2"/>
    <property type="match status" value="1"/>
</dbReference>